<accession>A0A319EBH6</accession>
<dbReference type="STRING" id="1448320.A0A319EBH6"/>
<sequence length="526" mass="58678">MGWASGVELTPEEKVETGPITYLAFVVLAITNDVWSWEKERQITVDTDGSQPLINAVGMVMRMHQTDEETATKVVHEIIQTHEEQYCQLRDEYLANNRVSASVKKWFQVLELSIAGNALWSIGALRYHPHAKNPYEGPFDIEPVFGGGEVGQRGEGGGRFSFCELDGAGLTVADYRDCPPNGALGPGDDVIWKPYEYIASMQSKNVRQTLALAMQVWYQVPHRSLMIISAVGGLMHEASLMLDDIQDGSALRRGKPAVHEVFGVGQTINTACFQMNNALKLAQQLSPAAVAILAELTCPEQLDKMYTGQGTDIHWTNHKMVPSEEGYLMMIDGKTGGLFGVIYRLMRSEATVNQDLNLDRLIVELGRLFQIRDDYHNLASQDYMTQRGFCQDLDEGKLSLPLIYTCQTLGEKNSIITELLHMRDRRNGLSLEAKQVILSQTEECGGLEYTETRMNSLFGALRNTLEQVEGVTGQRNWMLRSMVLQLGVGGKSEGEKGKGKKGESTWESVLRVWGGYREAAWREKGN</sequence>
<dbReference type="InterPro" id="IPR008949">
    <property type="entry name" value="Isoprenoid_synthase_dom_sf"/>
</dbReference>
<dbReference type="AlphaFoldDB" id="A0A319EBH6"/>
<protein>
    <submittedName>
        <fullName evidence="4">Polyprenyl synthetase</fullName>
    </submittedName>
</protein>
<dbReference type="GO" id="GO:0004659">
    <property type="term" value="F:prenyltransferase activity"/>
    <property type="evidence" value="ECO:0007669"/>
    <property type="project" value="InterPro"/>
</dbReference>
<dbReference type="PROSITE" id="PS00444">
    <property type="entry name" value="POLYPRENYL_SYNTHASE_2"/>
    <property type="match status" value="1"/>
</dbReference>
<dbReference type="InterPro" id="IPR000092">
    <property type="entry name" value="Polyprenyl_synt"/>
</dbReference>
<dbReference type="PROSITE" id="PS00723">
    <property type="entry name" value="POLYPRENYL_SYNTHASE_1"/>
    <property type="match status" value="1"/>
</dbReference>
<dbReference type="Pfam" id="PF00348">
    <property type="entry name" value="polyprenyl_synt"/>
    <property type="match status" value="1"/>
</dbReference>
<dbReference type="GO" id="GO:0008299">
    <property type="term" value="P:isoprenoid biosynthetic process"/>
    <property type="evidence" value="ECO:0007669"/>
    <property type="project" value="InterPro"/>
</dbReference>
<proteinExistence type="predicted"/>
<reference evidence="4 5" key="1">
    <citation type="submission" date="2018-02" db="EMBL/GenBank/DDBJ databases">
        <title>The genomes of Aspergillus section Nigri reveals drivers in fungal speciation.</title>
        <authorList>
            <consortium name="DOE Joint Genome Institute"/>
            <person name="Vesth T.C."/>
            <person name="Nybo J."/>
            <person name="Theobald S."/>
            <person name="Brandl J."/>
            <person name="Frisvad J.C."/>
            <person name="Nielsen K.F."/>
            <person name="Lyhne E.K."/>
            <person name="Kogle M.E."/>
            <person name="Kuo A."/>
            <person name="Riley R."/>
            <person name="Clum A."/>
            <person name="Nolan M."/>
            <person name="Lipzen A."/>
            <person name="Salamov A."/>
            <person name="Henrissat B."/>
            <person name="Wiebenga A."/>
            <person name="De vries R.P."/>
            <person name="Grigoriev I.V."/>
            <person name="Mortensen U.H."/>
            <person name="Andersen M.R."/>
            <person name="Baker S.E."/>
        </authorList>
    </citation>
    <scope>NUCLEOTIDE SEQUENCE [LARGE SCALE GENOMIC DNA]</scope>
    <source>
        <strain evidence="4 5">CBS 707.79</strain>
    </source>
</reference>
<keyword evidence="3" id="KW-0460">Magnesium</keyword>
<dbReference type="PANTHER" id="PTHR12001">
    <property type="entry name" value="GERANYLGERANYL PYROPHOSPHATE SYNTHASE"/>
    <property type="match status" value="1"/>
</dbReference>
<dbReference type="VEuPathDB" id="FungiDB:BO71DRAFT_317099"/>
<evidence type="ECO:0000313" key="5">
    <source>
        <dbReference type="Proteomes" id="UP000247810"/>
    </source>
</evidence>
<dbReference type="OrthoDB" id="6921389at2759"/>
<dbReference type="GO" id="GO:0046165">
    <property type="term" value="P:alcohol biosynthetic process"/>
    <property type="evidence" value="ECO:0007669"/>
    <property type="project" value="UniProtKB-ARBA"/>
</dbReference>
<evidence type="ECO:0000256" key="3">
    <source>
        <dbReference type="ARBA" id="ARBA00022842"/>
    </source>
</evidence>
<organism evidence="4 5">
    <name type="scientific">Aspergillus ellipticus CBS 707.79</name>
    <dbReference type="NCBI Taxonomy" id="1448320"/>
    <lineage>
        <taxon>Eukaryota</taxon>
        <taxon>Fungi</taxon>
        <taxon>Dikarya</taxon>
        <taxon>Ascomycota</taxon>
        <taxon>Pezizomycotina</taxon>
        <taxon>Eurotiomycetes</taxon>
        <taxon>Eurotiomycetidae</taxon>
        <taxon>Eurotiales</taxon>
        <taxon>Aspergillaceae</taxon>
        <taxon>Aspergillus</taxon>
        <taxon>Aspergillus subgen. Circumdati</taxon>
    </lineage>
</organism>
<dbReference type="SUPFAM" id="SSF48576">
    <property type="entry name" value="Terpenoid synthases"/>
    <property type="match status" value="2"/>
</dbReference>
<evidence type="ECO:0000256" key="1">
    <source>
        <dbReference type="ARBA" id="ARBA00022679"/>
    </source>
</evidence>
<keyword evidence="2" id="KW-0479">Metal-binding</keyword>
<gene>
    <name evidence="4" type="ORF">BO71DRAFT_317099</name>
</gene>
<dbReference type="Proteomes" id="UP000247810">
    <property type="component" value="Unassembled WGS sequence"/>
</dbReference>
<evidence type="ECO:0000313" key="4">
    <source>
        <dbReference type="EMBL" id="PYH98108.1"/>
    </source>
</evidence>
<dbReference type="EMBL" id="KZ825815">
    <property type="protein sequence ID" value="PYH98108.1"/>
    <property type="molecule type" value="Genomic_DNA"/>
</dbReference>
<evidence type="ECO:0000256" key="2">
    <source>
        <dbReference type="ARBA" id="ARBA00022723"/>
    </source>
</evidence>
<keyword evidence="5" id="KW-1185">Reference proteome</keyword>
<dbReference type="PANTHER" id="PTHR12001:SF44">
    <property type="entry name" value="GERANYLGERANYL PYROPHOSPHATE SYNTHASE"/>
    <property type="match status" value="1"/>
</dbReference>
<dbReference type="GO" id="GO:0046872">
    <property type="term" value="F:metal ion binding"/>
    <property type="evidence" value="ECO:0007669"/>
    <property type="project" value="UniProtKB-KW"/>
</dbReference>
<dbReference type="GO" id="GO:0043386">
    <property type="term" value="P:mycotoxin biosynthetic process"/>
    <property type="evidence" value="ECO:0007669"/>
    <property type="project" value="UniProtKB-ARBA"/>
</dbReference>
<dbReference type="InterPro" id="IPR033749">
    <property type="entry name" value="Polyprenyl_synt_CS"/>
</dbReference>
<dbReference type="Pfam" id="PF19086">
    <property type="entry name" value="Terpene_syn_C_2"/>
    <property type="match status" value="1"/>
</dbReference>
<dbReference type="Gene3D" id="1.10.600.10">
    <property type="entry name" value="Farnesyl Diphosphate Synthase"/>
    <property type="match status" value="2"/>
</dbReference>
<name>A0A319EBH6_9EURO</name>
<keyword evidence="1" id="KW-0808">Transferase</keyword>